<dbReference type="SMART" id="SM00382">
    <property type="entry name" value="AAA"/>
    <property type="match status" value="1"/>
</dbReference>
<feature type="transmembrane region" description="Helical" evidence="7">
    <location>
        <begin position="14"/>
        <end position="35"/>
    </location>
</feature>
<feature type="transmembrane region" description="Helical" evidence="7">
    <location>
        <begin position="41"/>
        <end position="59"/>
    </location>
</feature>
<dbReference type="InterPro" id="IPR036640">
    <property type="entry name" value="ABC1_TM_sf"/>
</dbReference>
<dbReference type="NCBIfam" id="TIGR02868">
    <property type="entry name" value="CydC"/>
    <property type="match status" value="1"/>
</dbReference>
<sequence>MKDLLRLLRLFRPYALWMAAGIALSILVVLANVGLLALSGWFIAAMAISGLTGNLIEYFTPAAGIRALAVIRAGGRYAERLVTHEATLRLLSQLRVWFYVHLEPLAPARLQYYRGGDLLSRIRADIDSLDNLYLRVIAPSIAALVTTMLMIGFISIFSARIGMIDLAGLVLAGVALPLATRVIGRRGGGQAVELRARLRGLVADSVRGLGELIVYQASTRQAGAIGEASEALIRVQRRQVRLSGAAAALSGLLMHLTMWIALVVAIPLIVSGTLAPPDFAMIAFFVLGSFEAIAALPLAFQVLGETLAAARRIFEIVDTVPAVAEPARTIPAPTTFDLDLSGVRMRYAPDAPWALDGIDLAVPQGTHLGIIGATGAGKTSLINVLLRFWEFQDGTITLGGVSLRDIPGETMQQVCAVVAQQTHLFNTSIRRNLLLARPDADDAALHDALRRANILDEILALPQGLDTIVGETGTRLSGGQARRVAIARAVLKDAPILILDEPTEGLDPVSERAVMAALDALMQGRTTLLITHRPENLGFVDRVVRIDRGRLREIGGASTRERGLSSLRT</sequence>
<keyword evidence="11" id="KW-1185">Reference proteome</keyword>
<dbReference type="Gene3D" id="3.40.50.300">
    <property type="entry name" value="P-loop containing nucleotide triphosphate hydrolases"/>
    <property type="match status" value="1"/>
</dbReference>
<comment type="caution">
    <text evidence="10">The sequence shown here is derived from an EMBL/GenBank/DDBJ whole genome shotgun (WGS) entry which is preliminary data.</text>
</comment>
<evidence type="ECO:0000259" key="9">
    <source>
        <dbReference type="PROSITE" id="PS50929"/>
    </source>
</evidence>
<keyword evidence="6 7" id="KW-0472">Membrane</keyword>
<evidence type="ECO:0000313" key="11">
    <source>
        <dbReference type="Proteomes" id="UP001279553"/>
    </source>
</evidence>
<proteinExistence type="predicted"/>
<feature type="transmembrane region" description="Helical" evidence="7">
    <location>
        <begin position="244"/>
        <end position="270"/>
    </location>
</feature>
<dbReference type="GO" id="GO:0005524">
    <property type="term" value="F:ATP binding"/>
    <property type="evidence" value="ECO:0007669"/>
    <property type="project" value="UniProtKB-KW"/>
</dbReference>
<dbReference type="InterPro" id="IPR014223">
    <property type="entry name" value="ABC_CydC/D"/>
</dbReference>
<accession>A0AAW9DSQ0</accession>
<evidence type="ECO:0000256" key="3">
    <source>
        <dbReference type="ARBA" id="ARBA00022741"/>
    </source>
</evidence>
<dbReference type="EMBL" id="JAWXYB010000018">
    <property type="protein sequence ID" value="MDX5931666.1"/>
    <property type="molecule type" value="Genomic_DNA"/>
</dbReference>
<dbReference type="GO" id="GO:0140359">
    <property type="term" value="F:ABC-type transporter activity"/>
    <property type="evidence" value="ECO:0007669"/>
    <property type="project" value="InterPro"/>
</dbReference>
<dbReference type="SUPFAM" id="SSF90123">
    <property type="entry name" value="ABC transporter transmembrane region"/>
    <property type="match status" value="1"/>
</dbReference>
<dbReference type="PANTHER" id="PTHR24221:SF590">
    <property type="entry name" value="COMPONENT LINKED WITH THE ASSEMBLY OF CYTOCHROME' TRANSPORT TRANSMEMBRANE ATP-BINDING PROTEIN ABC TRANSPORTER CYDD-RELATED"/>
    <property type="match status" value="1"/>
</dbReference>
<dbReference type="PROSITE" id="PS00211">
    <property type="entry name" value="ABC_TRANSPORTER_1"/>
    <property type="match status" value="1"/>
</dbReference>
<organism evidence="10 11">
    <name type="scientific">Acidiphilium acidophilum</name>
    <name type="common">Thiobacillus acidophilus</name>
    <dbReference type="NCBI Taxonomy" id="76588"/>
    <lineage>
        <taxon>Bacteria</taxon>
        <taxon>Pseudomonadati</taxon>
        <taxon>Pseudomonadota</taxon>
        <taxon>Alphaproteobacteria</taxon>
        <taxon>Acetobacterales</taxon>
        <taxon>Acidocellaceae</taxon>
        <taxon>Acidiphilium</taxon>
    </lineage>
</organism>
<feature type="transmembrane region" description="Helical" evidence="7">
    <location>
        <begin position="282"/>
        <end position="303"/>
    </location>
</feature>
<evidence type="ECO:0000259" key="8">
    <source>
        <dbReference type="PROSITE" id="PS50893"/>
    </source>
</evidence>
<dbReference type="GO" id="GO:0034775">
    <property type="term" value="P:glutathione transmembrane transport"/>
    <property type="evidence" value="ECO:0007669"/>
    <property type="project" value="InterPro"/>
</dbReference>
<name>A0AAW9DSQ0_ACIAO</name>
<dbReference type="CDD" id="cd18585">
    <property type="entry name" value="ABC_6TM_CydC"/>
    <property type="match status" value="1"/>
</dbReference>
<feature type="domain" description="ABC transporter" evidence="8">
    <location>
        <begin position="338"/>
        <end position="567"/>
    </location>
</feature>
<keyword evidence="5 7" id="KW-1133">Transmembrane helix</keyword>
<dbReference type="GO" id="GO:0016887">
    <property type="term" value="F:ATP hydrolysis activity"/>
    <property type="evidence" value="ECO:0007669"/>
    <property type="project" value="InterPro"/>
</dbReference>
<evidence type="ECO:0000256" key="7">
    <source>
        <dbReference type="SAM" id="Phobius"/>
    </source>
</evidence>
<protein>
    <submittedName>
        <fullName evidence="10">Thiol reductant ABC exporter subunit CydC</fullName>
    </submittedName>
</protein>
<dbReference type="InterPro" id="IPR003593">
    <property type="entry name" value="AAA+_ATPase"/>
</dbReference>
<dbReference type="Pfam" id="PF00005">
    <property type="entry name" value="ABC_tran"/>
    <property type="match status" value="1"/>
</dbReference>
<evidence type="ECO:0000313" key="10">
    <source>
        <dbReference type="EMBL" id="MDX5931666.1"/>
    </source>
</evidence>
<gene>
    <name evidence="10" type="primary">cydC</name>
    <name evidence="10" type="ORF">SIL87_12915</name>
</gene>
<keyword evidence="3" id="KW-0547">Nucleotide-binding</keyword>
<dbReference type="GO" id="GO:0005886">
    <property type="term" value="C:plasma membrane"/>
    <property type="evidence" value="ECO:0007669"/>
    <property type="project" value="UniProtKB-SubCell"/>
</dbReference>
<comment type="subcellular location">
    <subcellularLocation>
        <location evidence="1">Cell membrane</location>
        <topology evidence="1">Multi-pass membrane protein</topology>
    </subcellularLocation>
</comment>
<dbReference type="Proteomes" id="UP001279553">
    <property type="component" value="Unassembled WGS sequence"/>
</dbReference>
<dbReference type="InterPro" id="IPR039421">
    <property type="entry name" value="Type_1_exporter"/>
</dbReference>
<dbReference type="PROSITE" id="PS50893">
    <property type="entry name" value="ABC_TRANSPORTER_2"/>
    <property type="match status" value="1"/>
</dbReference>
<feature type="transmembrane region" description="Helical" evidence="7">
    <location>
        <begin position="132"/>
        <end position="155"/>
    </location>
</feature>
<feature type="domain" description="ABC transmembrane type-1" evidence="9">
    <location>
        <begin position="19"/>
        <end position="305"/>
    </location>
</feature>
<dbReference type="GO" id="GO:0045454">
    <property type="term" value="P:cell redox homeostasis"/>
    <property type="evidence" value="ECO:0007669"/>
    <property type="project" value="InterPro"/>
</dbReference>
<dbReference type="PROSITE" id="PS50929">
    <property type="entry name" value="ABC_TM1F"/>
    <property type="match status" value="1"/>
</dbReference>
<keyword evidence="4" id="KW-0067">ATP-binding</keyword>
<dbReference type="InterPro" id="IPR003439">
    <property type="entry name" value="ABC_transporter-like_ATP-bd"/>
</dbReference>
<dbReference type="Gene3D" id="1.20.1560.10">
    <property type="entry name" value="ABC transporter type 1, transmembrane domain"/>
    <property type="match status" value="1"/>
</dbReference>
<dbReference type="RefSeq" id="WP_319614563.1">
    <property type="nucleotide sequence ID" value="NZ_JAWXYB010000018.1"/>
</dbReference>
<dbReference type="SUPFAM" id="SSF52540">
    <property type="entry name" value="P-loop containing nucleoside triphosphate hydrolases"/>
    <property type="match status" value="1"/>
</dbReference>
<reference evidence="10 11" key="1">
    <citation type="submission" date="2023-11" db="EMBL/GenBank/DDBJ databases">
        <title>MicrobeMod: A computational toolkit for identifying prokaryotic methylation and restriction-modification with nanopore sequencing.</title>
        <authorList>
            <person name="Crits-Christoph A."/>
            <person name="Kang S.C."/>
            <person name="Lee H."/>
            <person name="Ostrov N."/>
        </authorList>
    </citation>
    <scope>NUCLEOTIDE SEQUENCE [LARGE SCALE GENOMIC DNA]</scope>
    <source>
        <strain evidence="10 11">DSMZ 700</strain>
    </source>
</reference>
<evidence type="ECO:0000256" key="5">
    <source>
        <dbReference type="ARBA" id="ARBA00022989"/>
    </source>
</evidence>
<dbReference type="PANTHER" id="PTHR24221">
    <property type="entry name" value="ATP-BINDING CASSETTE SUB-FAMILY B"/>
    <property type="match status" value="1"/>
</dbReference>
<dbReference type="AlphaFoldDB" id="A0AAW9DSQ0"/>
<evidence type="ECO:0000256" key="4">
    <source>
        <dbReference type="ARBA" id="ARBA00022840"/>
    </source>
</evidence>
<feature type="transmembrane region" description="Helical" evidence="7">
    <location>
        <begin position="161"/>
        <end position="179"/>
    </location>
</feature>
<dbReference type="InterPro" id="IPR011527">
    <property type="entry name" value="ABC1_TM_dom"/>
</dbReference>
<dbReference type="InterPro" id="IPR027417">
    <property type="entry name" value="P-loop_NTPase"/>
</dbReference>
<evidence type="ECO:0000256" key="2">
    <source>
        <dbReference type="ARBA" id="ARBA00022692"/>
    </source>
</evidence>
<dbReference type="InterPro" id="IPR017871">
    <property type="entry name" value="ABC_transporter-like_CS"/>
</dbReference>
<evidence type="ECO:0000256" key="6">
    <source>
        <dbReference type="ARBA" id="ARBA00023136"/>
    </source>
</evidence>
<keyword evidence="2 7" id="KW-0812">Transmembrane</keyword>
<evidence type="ECO:0000256" key="1">
    <source>
        <dbReference type="ARBA" id="ARBA00004651"/>
    </source>
</evidence>